<evidence type="ECO:0000313" key="9">
    <source>
        <dbReference type="EMBL" id="CAF4035180.1"/>
    </source>
</evidence>
<comment type="similarity">
    <text evidence="1">In the C-terminal section; belongs to the glutathionylspermidine synthase preATP-grasp family.</text>
</comment>
<evidence type="ECO:0000256" key="5">
    <source>
        <dbReference type="ARBA" id="ARBA00022840"/>
    </source>
</evidence>
<evidence type="ECO:0000256" key="4">
    <source>
        <dbReference type="ARBA" id="ARBA00022741"/>
    </source>
</evidence>
<keyword evidence="5" id="KW-0067">ATP-binding</keyword>
<dbReference type="InterPro" id="IPR051705">
    <property type="entry name" value="Gsp_Synthetase/Amidase"/>
</dbReference>
<evidence type="ECO:0000256" key="1">
    <source>
        <dbReference type="ARBA" id="ARBA00008227"/>
    </source>
</evidence>
<dbReference type="InterPro" id="IPR007921">
    <property type="entry name" value="CHAP_dom"/>
</dbReference>
<dbReference type="InterPro" id="IPR016185">
    <property type="entry name" value="PreATP-grasp_dom_sf"/>
</dbReference>
<evidence type="ECO:0000256" key="2">
    <source>
        <dbReference type="ARBA" id="ARBA00022598"/>
    </source>
</evidence>
<dbReference type="Gene3D" id="3.30.1490.330">
    <property type="match status" value="1"/>
</dbReference>
<evidence type="ECO:0000313" key="8">
    <source>
        <dbReference type="EMBL" id="CAF1259143.1"/>
    </source>
</evidence>
<keyword evidence="10" id="KW-1185">Reference proteome</keyword>
<dbReference type="SUPFAM" id="SSF54001">
    <property type="entry name" value="Cysteine proteinases"/>
    <property type="match status" value="1"/>
</dbReference>
<dbReference type="InterPro" id="IPR038765">
    <property type="entry name" value="Papain-like_cys_pep_sf"/>
</dbReference>
<dbReference type="SUPFAM" id="SSF56059">
    <property type="entry name" value="Glutathione synthetase ATP-binding domain-like"/>
    <property type="match status" value="1"/>
</dbReference>
<name>A0A815AKM5_9BILA</name>
<dbReference type="PROSITE" id="PS50911">
    <property type="entry name" value="CHAP"/>
    <property type="match status" value="1"/>
</dbReference>
<comment type="caution">
    <text evidence="8">The sequence shown here is derived from an EMBL/GenBank/DDBJ whole genome shotgun (WGS) entry which is preliminary data.</text>
</comment>
<dbReference type="Proteomes" id="UP000681722">
    <property type="component" value="Unassembled WGS sequence"/>
</dbReference>
<dbReference type="InterPro" id="IPR005494">
    <property type="entry name" value="GSPS_pre-ATP-grasp-like_dom"/>
</dbReference>
<evidence type="ECO:0000313" key="10">
    <source>
        <dbReference type="Proteomes" id="UP000663829"/>
    </source>
</evidence>
<dbReference type="GO" id="GO:0046872">
    <property type="term" value="F:metal ion binding"/>
    <property type="evidence" value="ECO:0007669"/>
    <property type="project" value="UniProtKB-KW"/>
</dbReference>
<dbReference type="Gene3D" id="3.90.1720.10">
    <property type="entry name" value="endopeptidase domain like (from Nostoc punctiforme)"/>
    <property type="match status" value="1"/>
</dbReference>
<dbReference type="Pfam" id="PF03738">
    <property type="entry name" value="GSP_synth"/>
    <property type="match status" value="1"/>
</dbReference>
<reference evidence="8" key="1">
    <citation type="submission" date="2021-02" db="EMBL/GenBank/DDBJ databases">
        <authorList>
            <person name="Nowell W R."/>
        </authorList>
    </citation>
    <scope>NUCLEOTIDE SEQUENCE</scope>
</reference>
<evidence type="ECO:0000259" key="7">
    <source>
        <dbReference type="PROSITE" id="PS50911"/>
    </source>
</evidence>
<dbReference type="OrthoDB" id="299748at2759"/>
<dbReference type="Proteomes" id="UP000663829">
    <property type="component" value="Unassembled WGS sequence"/>
</dbReference>
<dbReference type="AlphaFoldDB" id="A0A815AKM5"/>
<feature type="domain" description="Peptidase C51" evidence="7">
    <location>
        <begin position="26"/>
        <end position="167"/>
    </location>
</feature>
<organism evidence="8 10">
    <name type="scientific">Didymodactylos carnosus</name>
    <dbReference type="NCBI Taxonomy" id="1234261"/>
    <lineage>
        <taxon>Eukaryota</taxon>
        <taxon>Metazoa</taxon>
        <taxon>Spiralia</taxon>
        <taxon>Gnathifera</taxon>
        <taxon>Rotifera</taxon>
        <taxon>Eurotatoria</taxon>
        <taxon>Bdelloidea</taxon>
        <taxon>Philodinida</taxon>
        <taxon>Philodinidae</taxon>
        <taxon>Didymodactylos</taxon>
    </lineage>
</organism>
<evidence type="ECO:0000256" key="3">
    <source>
        <dbReference type="ARBA" id="ARBA00022723"/>
    </source>
</evidence>
<keyword evidence="3" id="KW-0479">Metal-binding</keyword>
<dbReference type="Pfam" id="PF05257">
    <property type="entry name" value="CHAP"/>
    <property type="match status" value="1"/>
</dbReference>
<gene>
    <name evidence="8" type="ORF">GPM918_LOCUS26518</name>
    <name evidence="9" type="ORF">SRO942_LOCUS26688</name>
</gene>
<protein>
    <recommendedName>
        <fullName evidence="7">Peptidase C51 domain-containing protein</fullName>
    </recommendedName>
</protein>
<dbReference type="EMBL" id="CAJNOQ010010718">
    <property type="protein sequence ID" value="CAF1259143.1"/>
    <property type="molecule type" value="Genomic_DNA"/>
</dbReference>
<keyword evidence="4" id="KW-0547">Nucleotide-binding</keyword>
<dbReference type="PANTHER" id="PTHR30094:SF17">
    <property type="entry name" value="SYNTHETASE, PUTATIVE-RELATED"/>
    <property type="match status" value="1"/>
</dbReference>
<dbReference type="GO" id="GO:0016874">
    <property type="term" value="F:ligase activity"/>
    <property type="evidence" value="ECO:0007669"/>
    <property type="project" value="UniProtKB-KW"/>
</dbReference>
<sequence>MIQREEEFVPFNQIQGIAATNVPAYSNGDDDFFSVERHYFHGIFMGFKWQCVEFARRWLLLRKSCIFKNIGCAADIWTGLTHVERVTDGEHFQLKAHANGSSQPPQKDSFLIYPRNPEQPFGHIAIICEVVPGFVCIAEQNHKFHYWSENYARQIPVVFKNGGYYIEDEDEVFGWIEIENGNQLQPLDESKMDIILKHYQQLQPIGKMQRRCISSTTITLGRSWLNMDDPAEKLFIEMFGEDIVRVNTSPENVPYYQIDHDLLLSIGSTSNELHRLFMTATEHVIHNDDLLRRFGIPDIFWTRIRHSWKNDQGSTMTGRFDLAFDGKQLKVFEYNADSASALFECAVIQDKWAKAVNLPSTFMSGFQLHRVLVKNWKHLNIKTRVHILIDTDKEELLTAFYMQNVMKEAGIDSKLCIMTDDLYWQDSTIVDNDGVLVKVVWKLWMWETVFRDYTEAQTERCNKNEDQWKPVNGEHPRLSDILLNDHVRVIEPLWKVITSNKALLSVVWSMFPNHPNLLHTEWTLTNDLKQAPFVKKPIVGRCGQNVTLYQTNGDSVIDESTGKFSNRDCIYQELFPLTNYDGYYGIICSWIISGLFAGFCVREDKKLITDGDSPVTACCIVWTKEEN</sequence>
<dbReference type="GO" id="GO:0005524">
    <property type="term" value="F:ATP binding"/>
    <property type="evidence" value="ECO:0007669"/>
    <property type="project" value="UniProtKB-KW"/>
</dbReference>
<keyword evidence="2" id="KW-0436">Ligase</keyword>
<accession>A0A815AKM5</accession>
<dbReference type="SUPFAM" id="SSF52440">
    <property type="entry name" value="PreATP-grasp domain"/>
    <property type="match status" value="1"/>
</dbReference>
<dbReference type="PANTHER" id="PTHR30094">
    <property type="entry name" value="BIFUNCTIONAL GLUTATHIONYLSPERMIDINE SYNTHETASE/AMIDASE-RELATED"/>
    <property type="match status" value="1"/>
</dbReference>
<proteinExistence type="inferred from homology"/>
<evidence type="ECO:0000256" key="6">
    <source>
        <dbReference type="ARBA" id="ARBA00022842"/>
    </source>
</evidence>
<keyword evidence="6" id="KW-0460">Magnesium</keyword>
<dbReference type="EMBL" id="CAJOBC010017975">
    <property type="protein sequence ID" value="CAF4035180.1"/>
    <property type="molecule type" value="Genomic_DNA"/>
</dbReference>